<dbReference type="InterPro" id="IPR042996">
    <property type="entry name" value="PTPRO"/>
</dbReference>
<dbReference type="EMBL" id="JASSZA010000009">
    <property type="protein sequence ID" value="KAK2101291.1"/>
    <property type="molecule type" value="Genomic_DNA"/>
</dbReference>
<organism evidence="2 3">
    <name type="scientific">Saguinus oedipus</name>
    <name type="common">Cotton-top tamarin</name>
    <name type="synonym">Oedipomidas oedipus</name>
    <dbReference type="NCBI Taxonomy" id="9490"/>
    <lineage>
        <taxon>Eukaryota</taxon>
        <taxon>Metazoa</taxon>
        <taxon>Chordata</taxon>
        <taxon>Craniata</taxon>
        <taxon>Vertebrata</taxon>
        <taxon>Euteleostomi</taxon>
        <taxon>Mammalia</taxon>
        <taxon>Eutheria</taxon>
        <taxon>Euarchontoglires</taxon>
        <taxon>Primates</taxon>
        <taxon>Haplorrhini</taxon>
        <taxon>Platyrrhini</taxon>
        <taxon>Cebidae</taxon>
        <taxon>Callitrichinae</taxon>
        <taxon>Saguinus</taxon>
    </lineage>
</organism>
<dbReference type="PANTHER" id="PTHR47028">
    <property type="entry name" value="RECEPTOR-TYPE TYROSINE-PROTEIN PHOSPHATASE O"/>
    <property type="match status" value="1"/>
</dbReference>
<dbReference type="InterPro" id="IPR003961">
    <property type="entry name" value="FN3_dom"/>
</dbReference>
<dbReference type="PANTHER" id="PTHR47028:SF1">
    <property type="entry name" value="RECEPTOR-TYPE TYROSINE-PROTEIN PHOSPHATASE O"/>
    <property type="match status" value="1"/>
</dbReference>
<proteinExistence type="predicted"/>
<gene>
    <name evidence="2" type="ORF">P7K49_018957</name>
</gene>
<accession>A0ABQ9UW10</accession>
<comment type="caution">
    <text evidence="2">The sequence shown here is derived from an EMBL/GenBank/DDBJ whole genome shotgun (WGS) entry which is preliminary data.</text>
</comment>
<evidence type="ECO:0000259" key="1">
    <source>
        <dbReference type="PROSITE" id="PS50853"/>
    </source>
</evidence>
<feature type="domain" description="Fibronectin type-III" evidence="1">
    <location>
        <begin position="59"/>
        <end position="152"/>
    </location>
</feature>
<reference evidence="2 3" key="1">
    <citation type="submission" date="2023-05" db="EMBL/GenBank/DDBJ databases">
        <title>B98-5 Cell Line De Novo Hybrid Assembly: An Optical Mapping Approach.</title>
        <authorList>
            <person name="Kananen K."/>
            <person name="Auerbach J.A."/>
            <person name="Kautto E."/>
            <person name="Blachly J.S."/>
        </authorList>
    </citation>
    <scope>NUCLEOTIDE SEQUENCE [LARGE SCALE GENOMIC DNA]</scope>
    <source>
        <strain evidence="2">B95-8</strain>
        <tissue evidence="2">Cell line</tissue>
    </source>
</reference>
<keyword evidence="3" id="KW-1185">Reference proteome</keyword>
<sequence length="230" mass="25740">MTSEWTTYYEIAATVSLTASVRIANLLPAWYYNFRVTMVTWGDPELSCCDSSTISFITAPVAPEITSVEYFNSLLYISWTYGDDTTDLSHSRMLHWMVVAEGKKKIKKSVTRNVMTAILSLPPGDIYNLSVTACTERGSNTSMLHLVKLVRIRAMIQWREDGSKYCTVLLQQGNVVLDDYVNRSPRSSNVCLTLTTDMFGHVQDKESCNSGSRRAFGDDSVPCPFEQAGP</sequence>
<dbReference type="InterPro" id="IPR036116">
    <property type="entry name" value="FN3_sf"/>
</dbReference>
<name>A0ABQ9UW10_SAGOE</name>
<dbReference type="Proteomes" id="UP001266305">
    <property type="component" value="Unassembled WGS sequence"/>
</dbReference>
<evidence type="ECO:0000313" key="2">
    <source>
        <dbReference type="EMBL" id="KAK2101291.1"/>
    </source>
</evidence>
<protein>
    <recommendedName>
        <fullName evidence="1">Fibronectin type-III domain-containing protein</fullName>
    </recommendedName>
</protein>
<dbReference type="PROSITE" id="PS50853">
    <property type="entry name" value="FN3"/>
    <property type="match status" value="1"/>
</dbReference>
<evidence type="ECO:0000313" key="3">
    <source>
        <dbReference type="Proteomes" id="UP001266305"/>
    </source>
</evidence>
<dbReference type="SUPFAM" id="SSF49265">
    <property type="entry name" value="Fibronectin type III"/>
    <property type="match status" value="1"/>
</dbReference>